<comment type="caution">
    <text evidence="1">The sequence shown here is derived from an EMBL/GenBank/DDBJ whole genome shotgun (WGS) entry which is preliminary data.</text>
</comment>
<dbReference type="Proteomes" id="UP001221898">
    <property type="component" value="Unassembled WGS sequence"/>
</dbReference>
<sequence length="111" mass="12046">MGRKQPRDISTQTTPPPSFQCGSHVLLSCRRLARGRTSAGNGGSGTLARGDTCRKNERSELLKRYFISMTYALYRTEPCALCDMVSGEKGFSSLRPAASDSRHPLGPAPGR</sequence>
<evidence type="ECO:0000313" key="2">
    <source>
        <dbReference type="Proteomes" id="UP001221898"/>
    </source>
</evidence>
<evidence type="ECO:0000313" key="1">
    <source>
        <dbReference type="EMBL" id="KAJ8406470.1"/>
    </source>
</evidence>
<reference evidence="1" key="1">
    <citation type="journal article" date="2023" name="Science">
        <title>Genome structures resolve the early diversification of teleost fishes.</title>
        <authorList>
            <person name="Parey E."/>
            <person name="Louis A."/>
            <person name="Montfort J."/>
            <person name="Bouchez O."/>
            <person name="Roques C."/>
            <person name="Iampietro C."/>
            <person name="Lluch J."/>
            <person name="Castinel A."/>
            <person name="Donnadieu C."/>
            <person name="Desvignes T."/>
            <person name="Floi Bucao C."/>
            <person name="Jouanno E."/>
            <person name="Wen M."/>
            <person name="Mejri S."/>
            <person name="Dirks R."/>
            <person name="Jansen H."/>
            <person name="Henkel C."/>
            <person name="Chen W.J."/>
            <person name="Zahm M."/>
            <person name="Cabau C."/>
            <person name="Klopp C."/>
            <person name="Thompson A.W."/>
            <person name="Robinson-Rechavi M."/>
            <person name="Braasch I."/>
            <person name="Lecointre G."/>
            <person name="Bobe J."/>
            <person name="Postlethwait J.H."/>
            <person name="Berthelot C."/>
            <person name="Roest Crollius H."/>
            <person name="Guiguen Y."/>
        </authorList>
    </citation>
    <scope>NUCLEOTIDE SEQUENCE</scope>
    <source>
        <strain evidence="1">NC1722</strain>
    </source>
</reference>
<dbReference type="PROSITE" id="PS51257">
    <property type="entry name" value="PROKAR_LIPOPROTEIN"/>
    <property type="match status" value="1"/>
</dbReference>
<organism evidence="1 2">
    <name type="scientific">Aldrovandia affinis</name>
    <dbReference type="NCBI Taxonomy" id="143900"/>
    <lineage>
        <taxon>Eukaryota</taxon>
        <taxon>Metazoa</taxon>
        <taxon>Chordata</taxon>
        <taxon>Craniata</taxon>
        <taxon>Vertebrata</taxon>
        <taxon>Euteleostomi</taxon>
        <taxon>Actinopterygii</taxon>
        <taxon>Neopterygii</taxon>
        <taxon>Teleostei</taxon>
        <taxon>Notacanthiformes</taxon>
        <taxon>Halosauridae</taxon>
        <taxon>Aldrovandia</taxon>
    </lineage>
</organism>
<keyword evidence="2" id="KW-1185">Reference proteome</keyword>
<proteinExistence type="predicted"/>
<name>A0AAD7WRL8_9TELE</name>
<gene>
    <name evidence="1" type="ORF">AAFF_G00300440</name>
</gene>
<dbReference type="AlphaFoldDB" id="A0AAD7WRL8"/>
<protein>
    <submittedName>
        <fullName evidence="1">Uncharacterized protein</fullName>
    </submittedName>
</protein>
<accession>A0AAD7WRL8</accession>
<dbReference type="EMBL" id="JAINUG010000043">
    <property type="protein sequence ID" value="KAJ8406470.1"/>
    <property type="molecule type" value="Genomic_DNA"/>
</dbReference>